<evidence type="ECO:0000313" key="2">
    <source>
        <dbReference type="EMBL" id="NTC32105.1"/>
    </source>
</evidence>
<comment type="caution">
    <text evidence="2">The sequence shown here is derived from an EMBL/GenBank/DDBJ whole genome shotgun (WGS) entry which is preliminary data.</text>
</comment>
<dbReference type="EMBL" id="JAAMAY010000043">
    <property type="protein sequence ID" value="NTC32105.1"/>
    <property type="molecule type" value="Genomic_DNA"/>
</dbReference>
<dbReference type="Proteomes" id="UP000702952">
    <property type="component" value="Unassembled WGS sequence"/>
</dbReference>
<protein>
    <submittedName>
        <fullName evidence="2">Uncharacterized protein</fullName>
    </submittedName>
</protein>
<name>A0AA44FB23_AGRTU</name>
<keyword evidence="1" id="KW-0812">Transmembrane</keyword>
<evidence type="ECO:0000313" key="3">
    <source>
        <dbReference type="Proteomes" id="UP000702952"/>
    </source>
</evidence>
<accession>A0AA44FB23</accession>
<keyword evidence="1" id="KW-1133">Transmembrane helix</keyword>
<gene>
    <name evidence="2" type="ORF">G6M46_28595</name>
</gene>
<reference evidence="2" key="1">
    <citation type="journal article" date="2020" name="Science">
        <title>Unexpected conservation and global transmission of agrobacterial virulence plasmids.</title>
        <authorList>
            <person name="Weisberg A.J."/>
            <person name="Davis E.W. 2nd"/>
            <person name="Tabima J."/>
            <person name="Belcher M.S."/>
            <person name="Miller M."/>
            <person name="Kuo C.H."/>
            <person name="Loper J.E."/>
            <person name="Grunwald N.J."/>
            <person name="Putnam M.L."/>
            <person name="Chang J.H."/>
        </authorList>
    </citation>
    <scope>NUCLEOTIDE SEQUENCE</scope>
    <source>
        <strain evidence="2">17-1853-1a</strain>
    </source>
</reference>
<evidence type="ECO:0000256" key="1">
    <source>
        <dbReference type="SAM" id="Phobius"/>
    </source>
</evidence>
<dbReference type="AlphaFoldDB" id="A0AA44FB23"/>
<organism evidence="2 3">
    <name type="scientific">Agrobacterium tumefaciens</name>
    <dbReference type="NCBI Taxonomy" id="358"/>
    <lineage>
        <taxon>Bacteria</taxon>
        <taxon>Pseudomonadati</taxon>
        <taxon>Pseudomonadota</taxon>
        <taxon>Alphaproteobacteria</taxon>
        <taxon>Hyphomicrobiales</taxon>
        <taxon>Rhizobiaceae</taxon>
        <taxon>Rhizobium/Agrobacterium group</taxon>
        <taxon>Agrobacterium</taxon>
        <taxon>Agrobacterium tumefaciens complex</taxon>
    </lineage>
</organism>
<sequence>MLYLGDYNAQQLSAAIMVENQTPRFRKYKLRKRDNWTAQTMAYKMVGQIMWSAVGLVAAVMIIIFGLYADFDFGTPLLLLSLFVFPGIILTIVDEGRGFGVFIGWMFWRFPGNSKANRAKILALAQQKLSISDEELQDTFVRIRPESSR</sequence>
<feature type="transmembrane region" description="Helical" evidence="1">
    <location>
        <begin position="49"/>
        <end position="69"/>
    </location>
</feature>
<keyword evidence="1" id="KW-0472">Membrane</keyword>
<dbReference type="RefSeq" id="WP_174021639.1">
    <property type="nucleotide sequence ID" value="NZ_JAAMAW010000022.1"/>
</dbReference>
<proteinExistence type="predicted"/>